<evidence type="ECO:0000313" key="3">
    <source>
        <dbReference type="EMBL" id="CAF2977409.1"/>
    </source>
</evidence>
<feature type="compositionally biased region" description="Pro residues" evidence="2">
    <location>
        <begin position="458"/>
        <end position="468"/>
    </location>
</feature>
<keyword evidence="1" id="KW-0175">Coiled coil</keyword>
<feature type="region of interest" description="Disordered" evidence="2">
    <location>
        <begin position="188"/>
        <end position="224"/>
    </location>
</feature>
<feature type="compositionally biased region" description="Polar residues" evidence="2">
    <location>
        <begin position="795"/>
        <end position="826"/>
    </location>
</feature>
<feature type="region of interest" description="Disordered" evidence="2">
    <location>
        <begin position="448"/>
        <end position="859"/>
    </location>
</feature>
<feature type="compositionally biased region" description="Basic and acidic residues" evidence="2">
    <location>
        <begin position="310"/>
        <end position="323"/>
    </location>
</feature>
<feature type="compositionally biased region" description="Pro residues" evidence="2">
    <location>
        <begin position="688"/>
        <end position="706"/>
    </location>
</feature>
<feature type="compositionally biased region" description="Basic and acidic residues" evidence="2">
    <location>
        <begin position="470"/>
        <end position="484"/>
    </location>
</feature>
<dbReference type="CDD" id="cd21983">
    <property type="entry name" value="HMG-box_SMARCE1"/>
    <property type="match status" value="1"/>
</dbReference>
<feature type="compositionally biased region" description="Low complexity" evidence="2">
    <location>
        <begin position="751"/>
        <end position="774"/>
    </location>
</feature>
<feature type="compositionally biased region" description="Basic residues" evidence="2">
    <location>
        <begin position="200"/>
        <end position="209"/>
    </location>
</feature>
<feature type="region of interest" description="Disordered" evidence="2">
    <location>
        <begin position="304"/>
        <end position="336"/>
    </location>
</feature>
<dbReference type="PANTHER" id="PTHR46232:SF1">
    <property type="entry name" value="SWI_SNF-RELATED MATRIX-ASSOCIATED ACTIN-DEPENDENT REGULATOR OF CHROMATIN SUBFAMILY E MEMBER 1"/>
    <property type="match status" value="1"/>
</dbReference>
<dbReference type="PROSITE" id="PS50118">
    <property type="entry name" value="HMG_BOX_2"/>
    <property type="match status" value="1"/>
</dbReference>
<sequence length="859" mass="94556">MALPNYRATAAAGPLQGAHIMGSPVSFNILKERLRSSPGGSPMGLGSKQDEIKANPFIQTQYGNSSFNPQKLGGKIMENKINKDQENKENLNDGSVKYVDGKFLQFPMEDAQTKETMDLSIQGTCKVIKRRRRKFKHDENEPLDASRPETYHYSKVQSFFLPFESGVEIFIDQENYLERRNPYHQELALLNRQDDADTNRRKRGRKRKGNQGVPKPPKAPEKPLMPYMRYSRKIWDKIREDNQDCKLWEVGKIVGQMWKELPDTEKQEYIDEYETEKTEYDRQFKIYQNSPAYQAYIQAKSRGNPVIEDPEPRGAKAGERRIDIQPAEDEEDPDDGLSVKHISHARFQRNHRLINEICSEAMVPDVRSVVTTSRMQVLKRQVQSLTMHQKKLEAELQQIEEKNLTKKRKFMESSEEFQKELKKHCVKAVDDEKYNEMIKDQIEKLRTEKEERARAGAPTPPSPAPPTDPADNRHVLQPFERGDNPDSPSDPSNPGPTNGDGKSDTNNDEGSNSGEAPRQYAQMADQMRPRHPSPSNQNHHPHMMQQHVMRGPIPPPGSQQQMQHLHGMPHQQSPSGSMPMSRPPPHNAVPLPHQPSGGPKEIILVWPTSTSRFCCPPGPIAVPQAPPPHAAPQAPPPHAGPQAPPPQHAGPQAPPPPHTGAPPPHSVSQPSPQHPGSQPPHSGAQPPHVGPQAPPPHTGSQIPPPHQGQGGGPQGQQVPQYQQQNYGPPGTPNYGNYGPYSPHSGAPPPGYHAAAPYSGGYPQQPHYSGPHSGGPHPPPGQHNAPAVSGPPSAPTPISQNVASNLSNPAPAQSTGTVDSPGSNVQEKSPADSASSPAPRPESAQNNAREGTSEEPASAT</sequence>
<gene>
    <name evidence="3" type="ORF">LSAA_11148</name>
</gene>
<feature type="compositionally biased region" description="Low complexity" evidence="2">
    <location>
        <begin position="485"/>
        <end position="499"/>
    </location>
</feature>
<dbReference type="PANTHER" id="PTHR46232">
    <property type="entry name" value="SMARCE1 REGULATOR OF CHROMATIN"/>
    <property type="match status" value="1"/>
</dbReference>
<feature type="compositionally biased region" description="Low complexity" evidence="2">
    <location>
        <begin position="533"/>
        <end position="547"/>
    </location>
</feature>
<dbReference type="GO" id="GO:0031492">
    <property type="term" value="F:nucleosomal DNA binding"/>
    <property type="evidence" value="ECO:0007669"/>
    <property type="project" value="TreeGrafter"/>
</dbReference>
<feature type="compositionally biased region" description="Low complexity" evidence="2">
    <location>
        <begin position="568"/>
        <end position="580"/>
    </location>
</feature>
<evidence type="ECO:0000256" key="2">
    <source>
        <dbReference type="SAM" id="MobiDB-lite"/>
    </source>
</evidence>
<dbReference type="Gene3D" id="1.10.30.10">
    <property type="entry name" value="High mobility group box domain"/>
    <property type="match status" value="1"/>
</dbReference>
<dbReference type="GO" id="GO:0016922">
    <property type="term" value="F:nuclear receptor binding"/>
    <property type="evidence" value="ECO:0007669"/>
    <property type="project" value="TreeGrafter"/>
</dbReference>
<dbReference type="SUPFAM" id="SSF47095">
    <property type="entry name" value="HMG-box"/>
    <property type="match status" value="1"/>
</dbReference>
<keyword evidence="4" id="KW-1185">Reference proteome</keyword>
<dbReference type="InterPro" id="IPR036910">
    <property type="entry name" value="HMG_box_dom_sf"/>
</dbReference>
<feature type="compositionally biased region" description="Low complexity" evidence="2">
    <location>
        <begin position="666"/>
        <end position="687"/>
    </location>
</feature>
<accession>A0A7R8CZM4</accession>
<dbReference type="OrthoDB" id="30931at2759"/>
<feature type="compositionally biased region" description="Pro residues" evidence="2">
    <location>
        <begin position="616"/>
        <end position="665"/>
    </location>
</feature>
<dbReference type="Pfam" id="PF00505">
    <property type="entry name" value="HMG_box"/>
    <property type="match status" value="1"/>
</dbReference>
<reference evidence="3" key="1">
    <citation type="submission" date="2021-02" db="EMBL/GenBank/DDBJ databases">
        <authorList>
            <person name="Bekaert M."/>
        </authorList>
    </citation>
    <scope>NUCLEOTIDE SEQUENCE</scope>
    <source>
        <strain evidence="3">IoA-00</strain>
    </source>
</reference>
<protein>
    <submittedName>
        <fullName evidence="3">SMARCE1</fullName>
    </submittedName>
</protein>
<dbReference type="InterPro" id="IPR009071">
    <property type="entry name" value="HMG_box_dom"/>
</dbReference>
<organism evidence="3 4">
    <name type="scientific">Lepeophtheirus salmonis</name>
    <name type="common">Salmon louse</name>
    <name type="synonym">Caligus salmonis</name>
    <dbReference type="NCBI Taxonomy" id="72036"/>
    <lineage>
        <taxon>Eukaryota</taxon>
        <taxon>Metazoa</taxon>
        <taxon>Ecdysozoa</taxon>
        <taxon>Arthropoda</taxon>
        <taxon>Crustacea</taxon>
        <taxon>Multicrustacea</taxon>
        <taxon>Hexanauplia</taxon>
        <taxon>Copepoda</taxon>
        <taxon>Siphonostomatoida</taxon>
        <taxon>Caligidae</taxon>
        <taxon>Lepeophtheirus</taxon>
    </lineage>
</organism>
<feature type="compositionally biased region" description="Low complexity" evidence="2">
    <location>
        <begin position="830"/>
        <end position="843"/>
    </location>
</feature>
<dbReference type="Proteomes" id="UP000675881">
    <property type="component" value="Chromosome 6"/>
</dbReference>
<dbReference type="SMART" id="SM00398">
    <property type="entry name" value="HMG"/>
    <property type="match status" value="1"/>
</dbReference>
<dbReference type="GO" id="GO:0016514">
    <property type="term" value="C:SWI/SNF complex"/>
    <property type="evidence" value="ECO:0007669"/>
    <property type="project" value="TreeGrafter"/>
</dbReference>
<evidence type="ECO:0000256" key="1">
    <source>
        <dbReference type="SAM" id="Coils"/>
    </source>
</evidence>
<proteinExistence type="predicted"/>
<dbReference type="GO" id="GO:0045892">
    <property type="term" value="P:negative regulation of DNA-templated transcription"/>
    <property type="evidence" value="ECO:0007669"/>
    <property type="project" value="TreeGrafter"/>
</dbReference>
<evidence type="ECO:0000313" key="4">
    <source>
        <dbReference type="Proteomes" id="UP000675881"/>
    </source>
</evidence>
<feature type="coiled-coil region" evidence="1">
    <location>
        <begin position="375"/>
        <end position="409"/>
    </location>
</feature>
<dbReference type="AlphaFoldDB" id="A0A7R8CZM4"/>
<dbReference type="EMBL" id="HG994585">
    <property type="protein sequence ID" value="CAF2977409.1"/>
    <property type="molecule type" value="Genomic_DNA"/>
</dbReference>
<name>A0A7R8CZM4_LEPSM</name>
<feature type="compositionally biased region" description="Low complexity" evidence="2">
    <location>
        <begin position="715"/>
        <end position="744"/>
    </location>
</feature>
<feature type="compositionally biased region" description="Acidic residues" evidence="2">
    <location>
        <begin position="326"/>
        <end position="335"/>
    </location>
</feature>